<name>A0A923SH19_9BURK</name>
<sequence length="476" mass="52938">MSSSDFAVRVQEVGKCYHIYDTPRDRLKQFMLPRMRRLAGLGHKDYYRDFWALRDVSFELRRGEAIGIIGRNGSGKSTLLQVLCGTLSPTTGTVETSGRVAALLELGAGFNPEFTGRENVYMNAALLGLSREQVEARFDSIAAFADIGDFLEQPVKMYSSGMFVRLAFAVIAHVDAEILVIDEALAVGDALFVQKCMRFIRKFREQGTLLYVSHDSASVMNICDRAIWLQSGRVQQQGSAKEVCEAYLEDLFSALDAQAQKQPAVAVETIDAERIERLRQPGLAWRDQRADFLNASNLRNDLEVFRFEERKDAEFGGKDATITNARLLDSNGEPLSWVVGGERVTMRIEAQAHVPVRSPIFGFMLRDRLGQNVFGDNSYLAWQGKPLHVKAGASFGAEFEFYMPWLAQGDYVFQVALAEGTQADHRQLHWIHDAIVVRAHHDAIATGLIGIPMIDIRLGMTEPAPVAAEAGAGERS</sequence>
<accession>A0A923SH19</accession>
<dbReference type="Proteomes" id="UP000608513">
    <property type="component" value="Unassembled WGS sequence"/>
</dbReference>
<dbReference type="GO" id="GO:0016887">
    <property type="term" value="F:ATP hydrolysis activity"/>
    <property type="evidence" value="ECO:0007669"/>
    <property type="project" value="InterPro"/>
</dbReference>
<protein>
    <submittedName>
        <fullName evidence="7">ABC transporter ATP-binding protein</fullName>
    </submittedName>
</protein>
<dbReference type="InterPro" id="IPR015860">
    <property type="entry name" value="ABC_transpr_TagH-like"/>
</dbReference>
<evidence type="ECO:0000313" key="7">
    <source>
        <dbReference type="EMBL" id="MBC5785487.1"/>
    </source>
</evidence>
<gene>
    <name evidence="7" type="ORF">H8N03_21260</name>
</gene>
<dbReference type="SUPFAM" id="SSF52540">
    <property type="entry name" value="P-loop containing nucleoside triphosphate hydrolases"/>
    <property type="match status" value="1"/>
</dbReference>
<dbReference type="InterPro" id="IPR029439">
    <property type="entry name" value="Wzt_C"/>
</dbReference>
<evidence type="ECO:0000256" key="1">
    <source>
        <dbReference type="ARBA" id="ARBA00005417"/>
    </source>
</evidence>
<dbReference type="SMART" id="SM00382">
    <property type="entry name" value="AAA"/>
    <property type="match status" value="1"/>
</dbReference>
<comment type="caution">
    <text evidence="7">The sequence shown here is derived from an EMBL/GenBank/DDBJ whole genome shotgun (WGS) entry which is preliminary data.</text>
</comment>
<comment type="similarity">
    <text evidence="1">Belongs to the ABC transporter superfamily.</text>
</comment>
<dbReference type="GO" id="GO:0005524">
    <property type="term" value="F:ATP binding"/>
    <property type="evidence" value="ECO:0007669"/>
    <property type="project" value="UniProtKB-KW"/>
</dbReference>
<evidence type="ECO:0000256" key="2">
    <source>
        <dbReference type="ARBA" id="ARBA00022448"/>
    </source>
</evidence>
<dbReference type="Gene3D" id="2.70.50.60">
    <property type="entry name" value="abc- transporter (atp binding component) like domain"/>
    <property type="match status" value="1"/>
</dbReference>
<organism evidence="7 8">
    <name type="scientific">Ramlibacter cellulosilyticus</name>
    <dbReference type="NCBI Taxonomy" id="2764187"/>
    <lineage>
        <taxon>Bacteria</taxon>
        <taxon>Pseudomonadati</taxon>
        <taxon>Pseudomonadota</taxon>
        <taxon>Betaproteobacteria</taxon>
        <taxon>Burkholderiales</taxon>
        <taxon>Comamonadaceae</taxon>
        <taxon>Ramlibacter</taxon>
    </lineage>
</organism>
<dbReference type="InterPro" id="IPR003439">
    <property type="entry name" value="ABC_transporter-like_ATP-bd"/>
</dbReference>
<dbReference type="CDD" id="cd03220">
    <property type="entry name" value="ABC_KpsT_Wzt"/>
    <property type="match status" value="1"/>
</dbReference>
<keyword evidence="3" id="KW-1003">Cell membrane</keyword>
<dbReference type="Gene3D" id="3.40.50.300">
    <property type="entry name" value="P-loop containing nucleotide triphosphate hydrolases"/>
    <property type="match status" value="1"/>
</dbReference>
<dbReference type="Pfam" id="PF14524">
    <property type="entry name" value="Wzt_C"/>
    <property type="match status" value="1"/>
</dbReference>
<keyword evidence="4" id="KW-0547">Nucleotide-binding</keyword>
<dbReference type="PANTHER" id="PTHR46743:SF2">
    <property type="entry name" value="TEICHOIC ACIDS EXPORT ATP-BINDING PROTEIN TAGH"/>
    <property type="match status" value="1"/>
</dbReference>
<feature type="domain" description="ABC transporter" evidence="6">
    <location>
        <begin position="36"/>
        <end position="256"/>
    </location>
</feature>
<dbReference type="PROSITE" id="PS00211">
    <property type="entry name" value="ABC_TRANSPORTER_1"/>
    <property type="match status" value="1"/>
</dbReference>
<dbReference type="InterPro" id="IPR050683">
    <property type="entry name" value="Bact_Polysacc_Export_ATP-bd"/>
</dbReference>
<dbReference type="InterPro" id="IPR017871">
    <property type="entry name" value="ABC_transporter-like_CS"/>
</dbReference>
<evidence type="ECO:0000313" key="8">
    <source>
        <dbReference type="Proteomes" id="UP000608513"/>
    </source>
</evidence>
<dbReference type="Pfam" id="PF00005">
    <property type="entry name" value="ABC_tran"/>
    <property type="match status" value="1"/>
</dbReference>
<keyword evidence="2" id="KW-0813">Transport</keyword>
<dbReference type="RefSeq" id="WP_187078241.1">
    <property type="nucleotide sequence ID" value="NZ_JACORT010000011.1"/>
</dbReference>
<reference evidence="7" key="1">
    <citation type="submission" date="2020-08" db="EMBL/GenBank/DDBJ databases">
        <title>Ramlibacter sp. USB13 16S ribosomal RNA gene genome sequencing and assembly.</title>
        <authorList>
            <person name="Kang M."/>
        </authorList>
    </citation>
    <scope>NUCLEOTIDE SEQUENCE</scope>
    <source>
        <strain evidence="7">USB13</strain>
    </source>
</reference>
<proteinExistence type="inferred from homology"/>
<dbReference type="EMBL" id="JACORT010000011">
    <property type="protein sequence ID" value="MBC5785487.1"/>
    <property type="molecule type" value="Genomic_DNA"/>
</dbReference>
<dbReference type="PANTHER" id="PTHR46743">
    <property type="entry name" value="TEICHOIC ACIDS EXPORT ATP-BINDING PROTEIN TAGH"/>
    <property type="match status" value="1"/>
</dbReference>
<evidence type="ECO:0000256" key="3">
    <source>
        <dbReference type="ARBA" id="ARBA00022475"/>
    </source>
</evidence>
<keyword evidence="5 7" id="KW-0067">ATP-binding</keyword>
<evidence type="ECO:0000256" key="4">
    <source>
        <dbReference type="ARBA" id="ARBA00022741"/>
    </source>
</evidence>
<dbReference type="CDD" id="cd10147">
    <property type="entry name" value="Wzt_C-like"/>
    <property type="match status" value="1"/>
</dbReference>
<dbReference type="AlphaFoldDB" id="A0A923SH19"/>
<dbReference type="PROSITE" id="PS50893">
    <property type="entry name" value="ABC_TRANSPORTER_2"/>
    <property type="match status" value="1"/>
</dbReference>
<keyword evidence="8" id="KW-1185">Reference proteome</keyword>
<dbReference type="GO" id="GO:0016020">
    <property type="term" value="C:membrane"/>
    <property type="evidence" value="ECO:0007669"/>
    <property type="project" value="InterPro"/>
</dbReference>
<dbReference type="GO" id="GO:0140359">
    <property type="term" value="F:ABC-type transporter activity"/>
    <property type="evidence" value="ECO:0007669"/>
    <property type="project" value="InterPro"/>
</dbReference>
<evidence type="ECO:0000256" key="5">
    <source>
        <dbReference type="ARBA" id="ARBA00022840"/>
    </source>
</evidence>
<keyword evidence="3" id="KW-0472">Membrane</keyword>
<dbReference type="InterPro" id="IPR027417">
    <property type="entry name" value="P-loop_NTPase"/>
</dbReference>
<evidence type="ECO:0000259" key="6">
    <source>
        <dbReference type="PROSITE" id="PS50893"/>
    </source>
</evidence>
<dbReference type="InterPro" id="IPR003593">
    <property type="entry name" value="AAA+_ATPase"/>
</dbReference>